<dbReference type="HOGENOM" id="CLU_032897_0_0_10"/>
<dbReference type="RefSeq" id="WP_014797688.1">
    <property type="nucleotide sequence ID" value="NC_018018.1"/>
</dbReference>
<feature type="transmembrane region" description="Helical" evidence="1">
    <location>
        <begin position="158"/>
        <end position="176"/>
    </location>
</feature>
<evidence type="ECO:0000256" key="1">
    <source>
        <dbReference type="SAM" id="Phobius"/>
    </source>
</evidence>
<keyword evidence="1" id="KW-1133">Transmembrane helix</keyword>
<feature type="transmembrane region" description="Helical" evidence="1">
    <location>
        <begin position="59"/>
        <end position="80"/>
    </location>
</feature>
<protein>
    <submittedName>
        <fullName evidence="2">TIGR00341 family protein</fullName>
    </submittedName>
</protein>
<dbReference type="PANTHER" id="PTHR20992">
    <property type="entry name" value="AT15442P-RELATED"/>
    <property type="match status" value="1"/>
</dbReference>
<dbReference type="Pfam" id="PF04087">
    <property type="entry name" value="DUF389"/>
    <property type="match status" value="1"/>
</dbReference>
<feature type="transmembrane region" description="Helical" evidence="1">
    <location>
        <begin position="255"/>
        <end position="273"/>
    </location>
</feature>
<dbReference type="AlphaFoldDB" id="I4AJV1"/>
<dbReference type="InterPro" id="IPR005240">
    <property type="entry name" value="DUF389"/>
</dbReference>
<proteinExistence type="predicted"/>
<evidence type="ECO:0000313" key="3">
    <source>
        <dbReference type="Proteomes" id="UP000006054"/>
    </source>
</evidence>
<reference evidence="3" key="1">
    <citation type="submission" date="2012-06" db="EMBL/GenBank/DDBJ databases">
        <title>The complete genome of Flexibacter litoralis DSM 6794.</title>
        <authorList>
            <person name="Lucas S."/>
            <person name="Copeland A."/>
            <person name="Lapidus A."/>
            <person name="Glavina del Rio T."/>
            <person name="Dalin E."/>
            <person name="Tice H."/>
            <person name="Bruce D."/>
            <person name="Goodwin L."/>
            <person name="Pitluck S."/>
            <person name="Peters L."/>
            <person name="Ovchinnikova G."/>
            <person name="Lu M."/>
            <person name="Kyrpides N."/>
            <person name="Mavromatis K."/>
            <person name="Ivanova N."/>
            <person name="Brettin T."/>
            <person name="Detter J.C."/>
            <person name="Han C."/>
            <person name="Larimer F."/>
            <person name="Land M."/>
            <person name="Hauser L."/>
            <person name="Markowitz V."/>
            <person name="Cheng J.-F."/>
            <person name="Hugenholtz P."/>
            <person name="Woyke T."/>
            <person name="Wu D."/>
            <person name="Spring S."/>
            <person name="Lang E."/>
            <person name="Kopitz M."/>
            <person name="Brambilla E."/>
            <person name="Klenk H.-P."/>
            <person name="Eisen J.A."/>
        </authorList>
    </citation>
    <scope>NUCLEOTIDE SEQUENCE [LARGE SCALE GENOMIC DNA]</scope>
    <source>
        <strain evidence="3">ATCC 23117 / DSM 6794 / NBRC 15988 / NCIMB 1366 / Sio-4</strain>
    </source>
</reference>
<gene>
    <name evidence="2" type="ordered locus">Fleli_1838</name>
</gene>
<feature type="transmembrane region" description="Helical" evidence="1">
    <location>
        <begin position="122"/>
        <end position="138"/>
    </location>
</feature>
<feature type="transmembrane region" description="Helical" evidence="1">
    <location>
        <begin position="86"/>
        <end position="110"/>
    </location>
</feature>
<dbReference type="KEGG" id="fli:Fleli_1838"/>
<dbReference type="eggNOG" id="COG1808">
    <property type="taxonomic scope" value="Bacteria"/>
</dbReference>
<keyword evidence="1" id="KW-0472">Membrane</keyword>
<dbReference type="OrthoDB" id="9790659at2"/>
<dbReference type="Proteomes" id="UP000006054">
    <property type="component" value="Chromosome"/>
</dbReference>
<evidence type="ECO:0000313" key="2">
    <source>
        <dbReference type="EMBL" id="AFM04236.1"/>
    </source>
</evidence>
<organism evidence="2 3">
    <name type="scientific">Bernardetia litoralis (strain ATCC 23117 / DSM 6794 / NBRC 15988 / NCIMB 1366 / Fx l1 / Sio-4)</name>
    <name type="common">Flexibacter litoralis</name>
    <dbReference type="NCBI Taxonomy" id="880071"/>
    <lineage>
        <taxon>Bacteria</taxon>
        <taxon>Pseudomonadati</taxon>
        <taxon>Bacteroidota</taxon>
        <taxon>Cytophagia</taxon>
        <taxon>Cytophagales</taxon>
        <taxon>Bernardetiaceae</taxon>
        <taxon>Bernardetia</taxon>
    </lineage>
</organism>
<dbReference type="EMBL" id="CP003345">
    <property type="protein sequence ID" value="AFM04236.1"/>
    <property type="molecule type" value="Genomic_DNA"/>
</dbReference>
<keyword evidence="1" id="KW-0812">Transmembrane</keyword>
<sequence length="505" mass="57093">MSEEPNSTEDSENIYPNYPDWQHAFRDSWSFVKDFFFRLTHLSSDTDYVGTVKSIKSGVVLEGSNLWVLICSVMIASIGLDLDSAAVIIGAMLISPLMSPILGIGLGAAINDRETLIKSLRNFLSAIILTLITSVIYFKITPLGLLTDQMLSRTEPNLLDVLVAFFGGLAGIIAGSRTEKTNAIPGVAIATALMPPLCTAGFGLATGKWDVFAGAFYLFFINAVFISLSTYMIVRFLKFPYVEVLNPKLAKRARLTAYVVLTILLIPSVIFLFRKLTENFRNQGIATFITNNINPNYDLNSVQWKLKLDSTNVYRLRVISFGAGSYINYDSLINLEKTFNNEVKNSWKLTGFDTKDSVHIELVQSEEPADSETRVERTVMTNAKRYIEIKFREELGTYKQKDEVITGKDKEIEELKKELLYARGDTLPFETIKNELKAIYPELKEIGVARVRQTDFEKDSLSFMLLVKWEGEPAKNSRTRKKYEDRLKNFINVKLKDKKIGIINY</sequence>
<accession>I4AJV1</accession>
<dbReference type="PANTHER" id="PTHR20992:SF9">
    <property type="entry name" value="AT15442P-RELATED"/>
    <property type="match status" value="1"/>
</dbReference>
<feature type="transmembrane region" description="Helical" evidence="1">
    <location>
        <begin position="211"/>
        <end position="234"/>
    </location>
</feature>
<dbReference type="NCBIfam" id="TIGR00341">
    <property type="entry name" value="TIGR00341 family protein"/>
    <property type="match status" value="1"/>
</dbReference>
<name>I4AJV1_BERLS</name>
<keyword evidence="3" id="KW-1185">Reference proteome</keyword>
<dbReference type="PATRIC" id="fig|880071.3.peg.1818"/>
<feature type="transmembrane region" description="Helical" evidence="1">
    <location>
        <begin position="183"/>
        <end position="205"/>
    </location>
</feature>